<dbReference type="EMBL" id="AZCX01000011">
    <property type="protein sequence ID" value="KRK47194.1"/>
    <property type="molecule type" value="Genomic_DNA"/>
</dbReference>
<evidence type="ECO:0000313" key="2">
    <source>
        <dbReference type="Proteomes" id="UP000050911"/>
    </source>
</evidence>
<dbReference type="Proteomes" id="UP000050911">
    <property type="component" value="Unassembled WGS sequence"/>
</dbReference>
<dbReference type="OrthoDB" id="2329788at2"/>
<protein>
    <submittedName>
        <fullName evidence="1">Uncharacterized protein</fullName>
    </submittedName>
</protein>
<evidence type="ECO:0000313" key="1">
    <source>
        <dbReference type="EMBL" id="KRK47194.1"/>
    </source>
</evidence>
<keyword evidence="2" id="KW-1185">Reference proteome</keyword>
<dbReference type="PATRIC" id="fig|1302272.5.peg.653"/>
<sequence>MGKKLGLLVGLVAGAAAAHIAYHRLDETQKAQLRHEVEDKVAVAKDRAVDYVFYASDAWDDFKTVFADQSQEISARIKDVAASWNDPQAAEDELREELSNVATEASDGSDDIVLSSEQTFGGADIAASIDPTQTVVIYPNGTVKPAN</sequence>
<comment type="caution">
    <text evidence="1">The sequence shown here is derived from an EMBL/GenBank/DDBJ whole genome shotgun (WGS) entry which is preliminary data.</text>
</comment>
<organism evidence="1 2">
    <name type="scientific">Secundilactobacillus kimchicus JCM 15530</name>
    <dbReference type="NCBI Taxonomy" id="1302272"/>
    <lineage>
        <taxon>Bacteria</taxon>
        <taxon>Bacillati</taxon>
        <taxon>Bacillota</taxon>
        <taxon>Bacilli</taxon>
        <taxon>Lactobacillales</taxon>
        <taxon>Lactobacillaceae</taxon>
        <taxon>Secundilactobacillus</taxon>
    </lineage>
</organism>
<dbReference type="STRING" id="1302272.FC96_GL000654"/>
<dbReference type="AlphaFoldDB" id="A0A0R1HV54"/>
<reference evidence="1 2" key="1">
    <citation type="journal article" date="2015" name="Genome Announc.">
        <title>Expanding the biotechnology potential of lactobacilli through comparative genomics of 213 strains and associated genera.</title>
        <authorList>
            <person name="Sun Z."/>
            <person name="Harris H.M."/>
            <person name="McCann A."/>
            <person name="Guo C."/>
            <person name="Argimon S."/>
            <person name="Zhang W."/>
            <person name="Yang X."/>
            <person name="Jeffery I.B."/>
            <person name="Cooney J.C."/>
            <person name="Kagawa T.F."/>
            <person name="Liu W."/>
            <person name="Song Y."/>
            <person name="Salvetti E."/>
            <person name="Wrobel A."/>
            <person name="Rasinkangas P."/>
            <person name="Parkhill J."/>
            <person name="Rea M.C."/>
            <person name="O'Sullivan O."/>
            <person name="Ritari J."/>
            <person name="Douillard F.P."/>
            <person name="Paul Ross R."/>
            <person name="Yang R."/>
            <person name="Briner A.E."/>
            <person name="Felis G.E."/>
            <person name="de Vos W.M."/>
            <person name="Barrangou R."/>
            <person name="Klaenhammer T.R."/>
            <person name="Caufield P.W."/>
            <person name="Cui Y."/>
            <person name="Zhang H."/>
            <person name="O'Toole P.W."/>
        </authorList>
    </citation>
    <scope>NUCLEOTIDE SEQUENCE [LARGE SCALE GENOMIC DNA]</scope>
    <source>
        <strain evidence="1 2">JCM 15530</strain>
    </source>
</reference>
<dbReference type="RefSeq" id="WP_055679733.1">
    <property type="nucleotide sequence ID" value="NZ_AZCX01000011.1"/>
</dbReference>
<gene>
    <name evidence="1" type="ORF">FC96_GL000654</name>
</gene>
<name>A0A0R1HV54_9LACO</name>
<accession>A0A0R1HV54</accession>
<proteinExistence type="predicted"/>